<comment type="subcellular location">
    <subcellularLocation>
        <location evidence="1">Secreted</location>
    </subcellularLocation>
</comment>
<dbReference type="SUPFAM" id="SSF69349">
    <property type="entry name" value="Phage fibre proteins"/>
    <property type="match status" value="2"/>
</dbReference>
<dbReference type="Gene3D" id="3.55.50.10">
    <property type="entry name" value="Baseplate protein-like domains"/>
    <property type="match status" value="1"/>
</dbReference>
<gene>
    <name evidence="7" type="ORF">DENIS_3100</name>
</gene>
<evidence type="ECO:0000313" key="7">
    <source>
        <dbReference type="EMBL" id="GBC62137.1"/>
    </source>
</evidence>
<evidence type="ECO:0000259" key="5">
    <source>
        <dbReference type="Pfam" id="PF04717"/>
    </source>
</evidence>
<dbReference type="InterPro" id="IPR006531">
    <property type="entry name" value="Gp5/Vgr_OB"/>
</dbReference>
<protein>
    <submittedName>
        <fullName evidence="7">Type VI secretion system tip protein VgrG</fullName>
    </submittedName>
</protein>
<keyword evidence="3" id="KW-0964">Secreted</keyword>
<dbReference type="Gene3D" id="2.40.50.230">
    <property type="entry name" value="Gp5 N-terminal domain"/>
    <property type="match status" value="1"/>
</dbReference>
<dbReference type="InterPro" id="IPR037026">
    <property type="entry name" value="Vgr_OB-fold_dom_sf"/>
</dbReference>
<feature type="region of interest" description="Disordered" evidence="4">
    <location>
        <begin position="509"/>
        <end position="529"/>
    </location>
</feature>
<dbReference type="SUPFAM" id="SSF69255">
    <property type="entry name" value="gp5 N-terminal domain-like"/>
    <property type="match status" value="1"/>
</dbReference>
<dbReference type="InterPro" id="IPR054030">
    <property type="entry name" value="Gp5_Vgr_C"/>
</dbReference>
<dbReference type="Gene3D" id="4.10.220.110">
    <property type="match status" value="1"/>
</dbReference>
<dbReference type="GO" id="GO:0005576">
    <property type="term" value="C:extracellular region"/>
    <property type="evidence" value="ECO:0007669"/>
    <property type="project" value="UniProtKB-SubCell"/>
</dbReference>
<comment type="caution">
    <text evidence="7">The sequence shown here is derived from an EMBL/GenBank/DDBJ whole genome shotgun (WGS) entry which is preliminary data.</text>
</comment>
<name>A0A401FYW1_9BACT</name>
<dbReference type="RefSeq" id="WP_166405119.1">
    <property type="nucleotide sequence ID" value="NZ_BEXT01000001.1"/>
</dbReference>
<evidence type="ECO:0000256" key="4">
    <source>
        <dbReference type="SAM" id="MobiDB-lite"/>
    </source>
</evidence>
<dbReference type="Pfam" id="PF05954">
    <property type="entry name" value="Phage_GPD"/>
    <property type="match status" value="1"/>
</dbReference>
<feature type="domain" description="Gp5/Type VI secretion system Vgr C-terminal trimerisation" evidence="6">
    <location>
        <begin position="461"/>
        <end position="572"/>
    </location>
</feature>
<dbReference type="EMBL" id="BEXT01000001">
    <property type="protein sequence ID" value="GBC62137.1"/>
    <property type="molecule type" value="Genomic_DNA"/>
</dbReference>
<dbReference type="PANTHER" id="PTHR32305">
    <property type="match status" value="1"/>
</dbReference>
<accession>A0A401FYW1</accession>
<feature type="region of interest" description="Disordered" evidence="4">
    <location>
        <begin position="454"/>
        <end position="477"/>
    </location>
</feature>
<dbReference type="InterPro" id="IPR050708">
    <property type="entry name" value="T6SS_VgrG/RHS"/>
</dbReference>
<proteinExistence type="inferred from homology"/>
<organism evidence="7 8">
    <name type="scientific">Desulfonema ishimotonii</name>
    <dbReference type="NCBI Taxonomy" id="45657"/>
    <lineage>
        <taxon>Bacteria</taxon>
        <taxon>Pseudomonadati</taxon>
        <taxon>Thermodesulfobacteriota</taxon>
        <taxon>Desulfobacteria</taxon>
        <taxon>Desulfobacterales</taxon>
        <taxon>Desulfococcaceae</taxon>
        <taxon>Desulfonema</taxon>
    </lineage>
</organism>
<reference evidence="8" key="2">
    <citation type="submission" date="2019-01" db="EMBL/GenBank/DDBJ databases">
        <title>Genome sequence of Desulfonema ishimotonii strain Tokyo 01.</title>
        <authorList>
            <person name="Fukui M."/>
        </authorList>
    </citation>
    <scope>NUCLEOTIDE SEQUENCE [LARGE SCALE GENOMIC DNA]</scope>
    <source>
        <strain evidence="8">Tokyo 01</strain>
    </source>
</reference>
<dbReference type="InterPro" id="IPR017847">
    <property type="entry name" value="T6SS_RhsGE_Vgr_subset"/>
</dbReference>
<sequence length="713" mass="78411">MARPDHEKSVFLYVTTPLDGPFRKFFLDEILGEEQISGLFHYRLKLITDDDTSVDFAAIMGKPVTVTIAYYSGEKRYISGIVTHFIQAGTHGSVITWYAEIRPWLWQLTLTTDCRIFQNQTVPEIIATVFSDLGFTDFRDSTTGAYDQRIYCVQYNETSFNFVSRLMEEEGIFYFFDHADGMHTLVLGDDADVHPPCPGNSTARFRQVVPEHADDDYVGNCSLEQQMISNKYEARDYNFEIPDSKLISKVDARESGPLRIYTWPGGYARTDAGDRIADRRIEACEQPHTQLRGEGFCRFFMAGYRFDLTEHEQAAVNGTYVLRHLSLRATPESYSNAFTAFPADVQFRPPQIARKPKIYGAQTAVVVGKSGEEIWTDTYGRVRVQFHWDELGKNDENSSCWVRVTQTWAGKNWGTLFIPRIGAEVIVSFLDGDPDRPIITGTVYNAAQTVPYPLPGEKTKSTMKTNSSPGGGGSNEIRFEDKKGSEEIFIHGQKDWTIVIENDKNQTVGHDESLSVGNNRTKSVGVDQSESIGSNKSITVGANHTESVGSSKSLQVGVNHTESVGGNMSVTVGSNRIETVGVNSAETVGAVKALTVGAAYQVSVGAAMNETVAAVKAEEVGASKSVNVGANMSENVGGGMSVSVGKDLSETVGKTHSLKAKKVMIDADDEITLKTGKAMIQMKKSGDITIRGKKIQIKGSGNIIIKGKKVLEN</sequence>
<dbReference type="NCBIfam" id="TIGR01646">
    <property type="entry name" value="vgr_GE"/>
    <property type="match status" value="1"/>
</dbReference>
<feature type="domain" description="Gp5/Type VI secretion system Vgr protein OB-fold" evidence="5">
    <location>
        <begin position="378"/>
        <end position="444"/>
    </location>
</feature>
<evidence type="ECO:0000256" key="3">
    <source>
        <dbReference type="ARBA" id="ARBA00022525"/>
    </source>
</evidence>
<evidence type="ECO:0000256" key="2">
    <source>
        <dbReference type="ARBA" id="ARBA00005558"/>
    </source>
</evidence>
<reference evidence="8" key="1">
    <citation type="submission" date="2017-11" db="EMBL/GenBank/DDBJ databases">
        <authorList>
            <person name="Watanabe M."/>
            <person name="Kojima H."/>
        </authorList>
    </citation>
    <scope>NUCLEOTIDE SEQUENCE [LARGE SCALE GENOMIC DNA]</scope>
    <source>
        <strain evidence="8">Tokyo 01</strain>
    </source>
</reference>
<dbReference type="Gene3D" id="2.30.110.50">
    <property type="match status" value="1"/>
</dbReference>
<evidence type="ECO:0000259" key="6">
    <source>
        <dbReference type="Pfam" id="PF22178"/>
    </source>
</evidence>
<dbReference type="NCBIfam" id="TIGR03361">
    <property type="entry name" value="VI_Rhs_Vgr"/>
    <property type="match status" value="1"/>
</dbReference>
<dbReference type="Proteomes" id="UP000288096">
    <property type="component" value="Unassembled WGS sequence"/>
</dbReference>
<keyword evidence="8" id="KW-1185">Reference proteome</keyword>
<evidence type="ECO:0000313" key="8">
    <source>
        <dbReference type="Proteomes" id="UP000288096"/>
    </source>
</evidence>
<evidence type="ECO:0000256" key="1">
    <source>
        <dbReference type="ARBA" id="ARBA00004613"/>
    </source>
</evidence>
<dbReference type="PANTHER" id="PTHR32305:SF15">
    <property type="entry name" value="PROTEIN RHSA-RELATED"/>
    <property type="match status" value="1"/>
</dbReference>
<dbReference type="AlphaFoldDB" id="A0A401FYW1"/>
<feature type="compositionally biased region" description="Polar residues" evidence="4">
    <location>
        <begin position="515"/>
        <end position="529"/>
    </location>
</feature>
<dbReference type="Pfam" id="PF22178">
    <property type="entry name" value="Gp5_trimer_C"/>
    <property type="match status" value="1"/>
</dbReference>
<dbReference type="Pfam" id="PF04717">
    <property type="entry name" value="Phage_base_V"/>
    <property type="match status" value="1"/>
</dbReference>
<dbReference type="InterPro" id="IPR006533">
    <property type="entry name" value="T6SS_Vgr_RhsGE"/>
</dbReference>
<comment type="similarity">
    <text evidence="2">Belongs to the VgrG protein family.</text>
</comment>
<dbReference type="SUPFAM" id="SSF69279">
    <property type="entry name" value="Phage tail proteins"/>
    <property type="match status" value="2"/>
</dbReference>